<dbReference type="PROSITE" id="PS51841">
    <property type="entry name" value="LTD"/>
    <property type="match status" value="1"/>
</dbReference>
<dbReference type="InterPro" id="IPR014867">
    <property type="entry name" value="Spore_coat_CotH_CotH2/3/7"/>
</dbReference>
<gene>
    <name evidence="3" type="ORF">GCM10007424_07040</name>
</gene>
<dbReference type="Pfam" id="PF00932">
    <property type="entry name" value="LTD"/>
    <property type="match status" value="1"/>
</dbReference>
<dbReference type="Pfam" id="PF08757">
    <property type="entry name" value="CotH"/>
    <property type="match status" value="1"/>
</dbReference>
<accession>A0ABQ1JKU3</accession>
<dbReference type="NCBIfam" id="TIGR04183">
    <property type="entry name" value="Por_Secre_tail"/>
    <property type="match status" value="1"/>
</dbReference>
<dbReference type="InterPro" id="IPR044060">
    <property type="entry name" value="Bacterial_rp_domain"/>
</dbReference>
<evidence type="ECO:0000313" key="3">
    <source>
        <dbReference type="EMBL" id="GGB69659.1"/>
    </source>
</evidence>
<dbReference type="Gene3D" id="2.60.40.1260">
    <property type="entry name" value="Lamin Tail domain"/>
    <property type="match status" value="1"/>
</dbReference>
<comment type="caution">
    <text evidence="3">The sequence shown here is derived from an EMBL/GenBank/DDBJ whole genome shotgun (WGS) entry which is preliminary data.</text>
</comment>
<organism evidence="3 4">
    <name type="scientific">Flavobacterium suaedae</name>
    <dbReference type="NCBI Taxonomy" id="1767027"/>
    <lineage>
        <taxon>Bacteria</taxon>
        <taxon>Pseudomonadati</taxon>
        <taxon>Bacteroidota</taxon>
        <taxon>Flavobacteriia</taxon>
        <taxon>Flavobacteriales</taxon>
        <taxon>Flavobacteriaceae</taxon>
        <taxon>Flavobacterium</taxon>
    </lineage>
</organism>
<dbReference type="Proteomes" id="UP000615760">
    <property type="component" value="Unassembled WGS sequence"/>
</dbReference>
<keyword evidence="1" id="KW-0732">Signal</keyword>
<dbReference type="InterPro" id="IPR001322">
    <property type="entry name" value="Lamin_tail_dom"/>
</dbReference>
<evidence type="ECO:0000256" key="1">
    <source>
        <dbReference type="ARBA" id="ARBA00022729"/>
    </source>
</evidence>
<feature type="domain" description="LTD" evidence="2">
    <location>
        <begin position="1"/>
        <end position="146"/>
    </location>
</feature>
<evidence type="ECO:0000313" key="4">
    <source>
        <dbReference type="Proteomes" id="UP000615760"/>
    </source>
</evidence>
<dbReference type="Pfam" id="PF18962">
    <property type="entry name" value="Por_Secre_tail"/>
    <property type="match status" value="1"/>
</dbReference>
<name>A0ABQ1JKU3_9FLAO</name>
<proteinExistence type="predicted"/>
<reference evidence="4" key="1">
    <citation type="journal article" date="2019" name="Int. J. Syst. Evol. Microbiol.">
        <title>The Global Catalogue of Microorganisms (GCM) 10K type strain sequencing project: providing services to taxonomists for standard genome sequencing and annotation.</title>
        <authorList>
            <consortium name="The Broad Institute Genomics Platform"/>
            <consortium name="The Broad Institute Genome Sequencing Center for Infectious Disease"/>
            <person name="Wu L."/>
            <person name="Ma J."/>
        </authorList>
    </citation>
    <scope>NUCLEOTIDE SEQUENCE [LARGE SCALE GENOMIC DNA]</scope>
    <source>
        <strain evidence="4">CGMCC 1.15461</strain>
    </source>
</reference>
<sequence>MSYSIGWTQEIAINEVMSSNNSIIEDEDGDNEDWIEIYNYGTTPVNLQGFGISDDETVPFKWVFPDVTIAANEYMLIWASDKDRAIAGEPLHTNFKISSGGEVITLTSSDENIVNQAPATALEGDVSTGRQPDGTGDWLFFYTPTPGESNTGTGLSELLTPPVFSHESGLYTEAFDLTLSHTNPNAVIIYTTDGSEPDLGNTTGTEFNYKNSYKLESTDTPGPLLSDSYTSNTYTAPVNIYDRSADADELAVKNTRQHPLHTPVNPVRKATVVKAKVFVDGVGSETIAKTFFVWSEGNPYQIPVISLQIQENHLFDYNDGVYTSGVDFDTWRENNPDNNQWYRPEWSNYWRSGSDWEYPINVEFFETEGLNSVMSVNAGFRIHGNNSRALAIKNLRLYARSDYDETDVFEHDLFEQSIPGSINNNEFKRIMLRGDGSGGPVSYDVVFNRVMQPVYNGVTRIKPAIHFINGEYWGITALRDRFDNHHYAINFDLDKDNIVQVDCKGANCEIDEGDDTDYQTFIEMRDFIVQNDMADAGLYAQAADMLDMASFIDHMVMEIYAANDSYERNFWKVRDVENDSFGDGKWRLTVQDFEASLKSETDWLQHWGDMSESINESFLAHLLDNDEFRVQFINRFADILNTVYTPEYFNTVVNNTFDEVAPYLAEDTNRFPRESFYQEIERQSLLDWGTNRPDIQRDQIKTYFDITETHDLTLNVSDTEAGTVTINTIAIEASTPGVPETPYPWTGTYFNAIPVTLEAEAMPGYVFSHWSGDVSSTEPAITVTPTADMQIQANFEPEPAGEEVVYFWLMDSEIPNDTPLENLAATYAANELNAEIVYSSCLEGYPFTSSHENWRKASMERKNEPTPLNYYPEANDNIPYADGIMKGIQIRQPFRAADLENAMELQVPTTNLEEVKVSFAVYSDGAAQTLLVDYWNGTEWTTNELENASVTLADSYEVKEFDFSGITIANNNPDFKVRIRFDGTDMFAENGERVYFNNIAVTGLEVLSVTTPERNVTFNVYPNPADNYVRVEASNSIDEITIYSIYGQSLNKYTPNTSNYQVGLENLPSGIYLLKVSSNNTEKTIKVIKR</sequence>
<protein>
    <recommendedName>
        <fullName evidence="2">LTD domain-containing protein</fullName>
    </recommendedName>
</protein>
<dbReference type="Pfam" id="PF18998">
    <property type="entry name" value="Flg_new_2"/>
    <property type="match status" value="1"/>
</dbReference>
<dbReference type="InterPro" id="IPR026444">
    <property type="entry name" value="Secre_tail"/>
</dbReference>
<dbReference type="EMBL" id="BMJE01000002">
    <property type="protein sequence ID" value="GGB69659.1"/>
    <property type="molecule type" value="Genomic_DNA"/>
</dbReference>
<evidence type="ECO:0000259" key="2">
    <source>
        <dbReference type="PROSITE" id="PS51841"/>
    </source>
</evidence>
<dbReference type="SUPFAM" id="SSF74853">
    <property type="entry name" value="Lamin A/C globular tail domain"/>
    <property type="match status" value="1"/>
</dbReference>
<dbReference type="InterPro" id="IPR036415">
    <property type="entry name" value="Lamin_tail_dom_sf"/>
</dbReference>
<keyword evidence="4" id="KW-1185">Reference proteome</keyword>